<dbReference type="GeneID" id="14870878"/>
<dbReference type="EMBL" id="GL883017">
    <property type="protein sequence ID" value="EGG18920.1"/>
    <property type="molecule type" value="Genomic_DNA"/>
</dbReference>
<evidence type="ECO:0000313" key="3">
    <source>
        <dbReference type="Proteomes" id="UP000007797"/>
    </source>
</evidence>
<feature type="chain" id="PRO_5003313555" evidence="1">
    <location>
        <begin position="29"/>
        <end position="158"/>
    </location>
</feature>
<dbReference type="Proteomes" id="UP000007797">
    <property type="component" value="Unassembled WGS sequence"/>
</dbReference>
<sequence>MYSYRTAILLLLIISIIFISLLSTVVIADDGCSRCYDNANNAQRQCIKSKQSENRDKLLASPLPPGILKISSNDPVVANISVHNPHVNQLMVWLQEISDYRRDIFNFDNVQKIVIDTHFSYPLNPYQSNFEFIGTFVTRQPKIYKWIYKRKINNLNNK</sequence>
<keyword evidence="3" id="KW-1185">Reference proteome</keyword>
<evidence type="ECO:0000256" key="1">
    <source>
        <dbReference type="SAM" id="SignalP"/>
    </source>
</evidence>
<keyword evidence="1" id="KW-0732">Signal</keyword>
<dbReference type="KEGG" id="dfa:DFA_02660"/>
<dbReference type="AlphaFoldDB" id="F4Q006"/>
<gene>
    <name evidence="2" type="ORF">DFA_02660</name>
</gene>
<reference evidence="3" key="1">
    <citation type="journal article" date="2011" name="Genome Res.">
        <title>Phylogeny-wide analysis of social amoeba genomes highlights ancient origins for complex intercellular communication.</title>
        <authorList>
            <person name="Heidel A.J."/>
            <person name="Lawal H.M."/>
            <person name="Felder M."/>
            <person name="Schilde C."/>
            <person name="Helps N.R."/>
            <person name="Tunggal B."/>
            <person name="Rivero F."/>
            <person name="John U."/>
            <person name="Schleicher M."/>
            <person name="Eichinger L."/>
            <person name="Platzer M."/>
            <person name="Noegel A.A."/>
            <person name="Schaap P."/>
            <person name="Gloeckner G."/>
        </authorList>
    </citation>
    <scope>NUCLEOTIDE SEQUENCE [LARGE SCALE GENOMIC DNA]</scope>
    <source>
        <strain evidence="3">SH3</strain>
    </source>
</reference>
<feature type="signal peptide" evidence="1">
    <location>
        <begin position="1"/>
        <end position="28"/>
    </location>
</feature>
<proteinExistence type="predicted"/>
<accession>F4Q006</accession>
<organism evidence="2 3">
    <name type="scientific">Cavenderia fasciculata</name>
    <name type="common">Slime mold</name>
    <name type="synonym">Dictyostelium fasciculatum</name>
    <dbReference type="NCBI Taxonomy" id="261658"/>
    <lineage>
        <taxon>Eukaryota</taxon>
        <taxon>Amoebozoa</taxon>
        <taxon>Evosea</taxon>
        <taxon>Eumycetozoa</taxon>
        <taxon>Dictyostelia</taxon>
        <taxon>Acytosteliales</taxon>
        <taxon>Cavenderiaceae</taxon>
        <taxon>Cavenderia</taxon>
    </lineage>
</organism>
<dbReference type="RefSeq" id="XP_004357382.1">
    <property type="nucleotide sequence ID" value="XM_004357326.1"/>
</dbReference>
<protein>
    <submittedName>
        <fullName evidence="2">Uncharacterized protein</fullName>
    </submittedName>
</protein>
<evidence type="ECO:0000313" key="2">
    <source>
        <dbReference type="EMBL" id="EGG18920.1"/>
    </source>
</evidence>
<name>F4Q006_CACFS</name>